<evidence type="ECO:0000313" key="3">
    <source>
        <dbReference type="Proteomes" id="UP001501710"/>
    </source>
</evidence>
<comment type="caution">
    <text evidence="2">The sequence shown here is derived from an EMBL/GenBank/DDBJ whole genome shotgun (WGS) entry which is preliminary data.</text>
</comment>
<feature type="region of interest" description="Disordered" evidence="1">
    <location>
        <begin position="1"/>
        <end position="85"/>
    </location>
</feature>
<dbReference type="EMBL" id="BAABAS010000004">
    <property type="protein sequence ID" value="GAA4227550.1"/>
    <property type="molecule type" value="Genomic_DNA"/>
</dbReference>
<protein>
    <submittedName>
        <fullName evidence="2">Uncharacterized protein</fullName>
    </submittedName>
</protein>
<reference evidence="3" key="1">
    <citation type="journal article" date="2019" name="Int. J. Syst. Evol. Microbiol.">
        <title>The Global Catalogue of Microorganisms (GCM) 10K type strain sequencing project: providing services to taxonomists for standard genome sequencing and annotation.</title>
        <authorList>
            <consortium name="The Broad Institute Genomics Platform"/>
            <consortium name="The Broad Institute Genome Sequencing Center for Infectious Disease"/>
            <person name="Wu L."/>
            <person name="Ma J."/>
        </authorList>
    </citation>
    <scope>NUCLEOTIDE SEQUENCE [LARGE SCALE GENOMIC DNA]</scope>
    <source>
        <strain evidence="3">JCM 17440</strain>
    </source>
</reference>
<feature type="compositionally biased region" description="Low complexity" evidence="1">
    <location>
        <begin position="28"/>
        <end position="39"/>
    </location>
</feature>
<evidence type="ECO:0000313" key="2">
    <source>
        <dbReference type="EMBL" id="GAA4227550.1"/>
    </source>
</evidence>
<feature type="compositionally biased region" description="Polar residues" evidence="1">
    <location>
        <begin position="69"/>
        <end position="79"/>
    </location>
</feature>
<name>A0ABP8BVF8_9ACTN</name>
<keyword evidence="3" id="KW-1185">Reference proteome</keyword>
<dbReference type="Proteomes" id="UP001501710">
    <property type="component" value="Unassembled WGS sequence"/>
</dbReference>
<feature type="compositionally biased region" description="Low complexity" evidence="1">
    <location>
        <begin position="53"/>
        <end position="68"/>
    </location>
</feature>
<proteinExistence type="predicted"/>
<feature type="compositionally biased region" description="Polar residues" evidence="1">
    <location>
        <begin position="12"/>
        <end position="27"/>
    </location>
</feature>
<evidence type="ECO:0000256" key="1">
    <source>
        <dbReference type="SAM" id="MobiDB-lite"/>
    </source>
</evidence>
<gene>
    <name evidence="2" type="ORF">GCM10022254_15500</name>
</gene>
<sequence length="85" mass="8843">MDVPPPRIVNGTPASRQTPRTTGSSPASRGVTTTSGGTRYNEASAEYIDRASTESSTPPTPAPRKAATNSPHSTRSVTPPTLGHR</sequence>
<organism evidence="2 3">
    <name type="scientific">Actinomadura meridiana</name>
    <dbReference type="NCBI Taxonomy" id="559626"/>
    <lineage>
        <taxon>Bacteria</taxon>
        <taxon>Bacillati</taxon>
        <taxon>Actinomycetota</taxon>
        <taxon>Actinomycetes</taxon>
        <taxon>Streptosporangiales</taxon>
        <taxon>Thermomonosporaceae</taxon>
        <taxon>Actinomadura</taxon>
    </lineage>
</organism>
<accession>A0ABP8BVF8</accession>